<protein>
    <submittedName>
        <fullName evidence="2">Uncharacterized protein</fullName>
    </submittedName>
</protein>
<gene>
    <name evidence="2" type="ORF">ACFSCZ_13900</name>
</gene>
<reference evidence="3" key="1">
    <citation type="journal article" date="2019" name="Int. J. Syst. Evol. Microbiol.">
        <title>The Global Catalogue of Microorganisms (GCM) 10K type strain sequencing project: providing services to taxonomists for standard genome sequencing and annotation.</title>
        <authorList>
            <consortium name="The Broad Institute Genomics Platform"/>
            <consortium name="The Broad Institute Genome Sequencing Center for Infectious Disease"/>
            <person name="Wu L."/>
            <person name="Ma J."/>
        </authorList>
    </citation>
    <scope>NUCLEOTIDE SEQUENCE [LARGE SCALE GENOMIC DNA]</scope>
    <source>
        <strain evidence="3">CGMCC 1.12295</strain>
    </source>
</reference>
<proteinExistence type="predicted"/>
<evidence type="ECO:0000256" key="1">
    <source>
        <dbReference type="SAM" id="Phobius"/>
    </source>
</evidence>
<sequence length="91" mass="10291">MSFKEEYHHDCCSKGEERHHDHCKGCACERLKNLARNTPISFATFSSALLLPVTFISFDRKTCCVRFTLSSGGTTFDGFVHCKDIKTLIIT</sequence>
<accession>A0ABW4KKG1</accession>
<comment type="caution">
    <text evidence="2">The sequence shown here is derived from an EMBL/GenBank/DDBJ whole genome shotgun (WGS) entry which is preliminary data.</text>
</comment>
<feature type="transmembrane region" description="Helical" evidence="1">
    <location>
        <begin position="40"/>
        <end position="58"/>
    </location>
</feature>
<dbReference type="EMBL" id="JBHUEO010000045">
    <property type="protein sequence ID" value="MFD1707814.1"/>
    <property type="molecule type" value="Genomic_DNA"/>
</dbReference>
<keyword evidence="1" id="KW-1133">Transmembrane helix</keyword>
<dbReference type="RefSeq" id="WP_380774644.1">
    <property type="nucleotide sequence ID" value="NZ_JBHUEO010000045.1"/>
</dbReference>
<organism evidence="2 3">
    <name type="scientific">Siminovitchia sediminis</name>
    <dbReference type="NCBI Taxonomy" id="1274353"/>
    <lineage>
        <taxon>Bacteria</taxon>
        <taxon>Bacillati</taxon>
        <taxon>Bacillota</taxon>
        <taxon>Bacilli</taxon>
        <taxon>Bacillales</taxon>
        <taxon>Bacillaceae</taxon>
        <taxon>Siminovitchia</taxon>
    </lineage>
</organism>
<name>A0ABW4KKG1_9BACI</name>
<keyword evidence="1" id="KW-0472">Membrane</keyword>
<dbReference type="Proteomes" id="UP001597301">
    <property type="component" value="Unassembled WGS sequence"/>
</dbReference>
<evidence type="ECO:0000313" key="2">
    <source>
        <dbReference type="EMBL" id="MFD1707814.1"/>
    </source>
</evidence>
<keyword evidence="1" id="KW-0812">Transmembrane</keyword>
<evidence type="ECO:0000313" key="3">
    <source>
        <dbReference type="Proteomes" id="UP001597301"/>
    </source>
</evidence>
<keyword evidence="3" id="KW-1185">Reference proteome</keyword>